<dbReference type="FunFam" id="3.40.50.1390:FF:000001">
    <property type="entry name" value="DNA recombinase"/>
    <property type="match status" value="1"/>
</dbReference>
<dbReference type="GO" id="GO:0000150">
    <property type="term" value="F:DNA strand exchange activity"/>
    <property type="evidence" value="ECO:0007669"/>
    <property type="project" value="UniProtKB-KW"/>
</dbReference>
<evidence type="ECO:0000313" key="10">
    <source>
        <dbReference type="Proteomes" id="UP000293550"/>
    </source>
</evidence>
<keyword evidence="10" id="KW-1185">Reference proteome</keyword>
<evidence type="ECO:0000313" key="9">
    <source>
        <dbReference type="EMBL" id="RZI45235.1"/>
    </source>
</evidence>
<dbReference type="PANTHER" id="PTHR30461:SF26">
    <property type="entry name" value="RESOLVASE HOMOLOG YNEB"/>
    <property type="match status" value="1"/>
</dbReference>
<dbReference type="InterPro" id="IPR006119">
    <property type="entry name" value="Resolv_N"/>
</dbReference>
<reference evidence="9 10" key="1">
    <citation type="submission" date="2018-10" db="EMBL/GenBank/DDBJ databases">
        <title>An updated phylogeny of the Alphaproteobacteria reveals that the parasitic Rickettsiales and Holosporales have independent origins.</title>
        <authorList>
            <person name="Munoz-Gomez S.A."/>
            <person name="Hess S."/>
            <person name="Burger G."/>
            <person name="Lang B.F."/>
            <person name="Susko E."/>
            <person name="Slamovits C.H."/>
            <person name="Roger A.J."/>
        </authorList>
    </citation>
    <scope>NUCLEOTIDE SEQUENCE [LARGE SCALE GENOMIC DNA]</scope>
    <source>
        <strain evidence="9">HOLO01</strain>
    </source>
</reference>
<evidence type="ECO:0000256" key="4">
    <source>
        <dbReference type="ARBA" id="ARBA00023125"/>
    </source>
</evidence>
<dbReference type="EMBL" id="SCFB01000021">
    <property type="protein sequence ID" value="RZI45235.1"/>
    <property type="molecule type" value="Genomic_DNA"/>
</dbReference>
<dbReference type="SUPFAM" id="SSF46689">
    <property type="entry name" value="Homeodomain-like"/>
    <property type="match status" value="1"/>
</dbReference>
<dbReference type="GO" id="GO:0015074">
    <property type="term" value="P:DNA integration"/>
    <property type="evidence" value="ECO:0007669"/>
    <property type="project" value="UniProtKB-KW"/>
</dbReference>
<evidence type="ECO:0000256" key="1">
    <source>
        <dbReference type="ARBA" id="ARBA00009913"/>
    </source>
</evidence>
<sequence length="184" mass="20898">MKIGYARVSTEDQQLTFQLQALKEAGCKKIYQEKVSGDHGERKELGKMLENLRENDGIIVWRLDRLARSTQKLLEIADKIHQAGAHFRSISEPWADTISSAGRMVMTVFAGIAEFEKELIIERTSRGRHSAKERGVKFGRLSKLNPEQKNLASRLFSEGKSIKQIAKTLNVHSSTLYRNLEIQS</sequence>
<dbReference type="InterPro" id="IPR036162">
    <property type="entry name" value="Resolvase-like_N_sf"/>
</dbReference>
<protein>
    <submittedName>
        <fullName evidence="9">Recombinase family protein</fullName>
    </submittedName>
</protein>
<dbReference type="GO" id="GO:0003677">
    <property type="term" value="F:DNA binding"/>
    <property type="evidence" value="ECO:0007669"/>
    <property type="project" value="UniProtKB-KW"/>
</dbReference>
<keyword evidence="5" id="KW-0233">DNA recombination</keyword>
<comment type="similarity">
    <text evidence="1">Belongs to the site-specific recombinase resolvase family.</text>
</comment>
<proteinExistence type="inferred from homology"/>
<dbReference type="Pfam" id="PF02796">
    <property type="entry name" value="HTH_7"/>
    <property type="match status" value="1"/>
</dbReference>
<dbReference type="Proteomes" id="UP000293550">
    <property type="component" value="Unassembled WGS sequence"/>
</dbReference>
<evidence type="ECO:0000256" key="5">
    <source>
        <dbReference type="ARBA" id="ARBA00023172"/>
    </source>
</evidence>
<dbReference type="PROSITE" id="PS51736">
    <property type="entry name" value="RECOMBINASES_3"/>
    <property type="match status" value="1"/>
</dbReference>
<evidence type="ECO:0000259" key="8">
    <source>
        <dbReference type="PROSITE" id="PS51736"/>
    </source>
</evidence>
<dbReference type="CDD" id="cd03768">
    <property type="entry name" value="SR_ResInv"/>
    <property type="match status" value="1"/>
</dbReference>
<dbReference type="InterPro" id="IPR009057">
    <property type="entry name" value="Homeodomain-like_sf"/>
</dbReference>
<evidence type="ECO:0000256" key="7">
    <source>
        <dbReference type="PROSITE-ProRule" id="PRU10137"/>
    </source>
</evidence>
<gene>
    <name evidence="9" type="ORF">EQU50_07850</name>
</gene>
<dbReference type="CDD" id="cd00569">
    <property type="entry name" value="HTH_Hin_like"/>
    <property type="match status" value="1"/>
</dbReference>
<evidence type="ECO:0000256" key="6">
    <source>
        <dbReference type="PIRSR" id="PIRSR606118-50"/>
    </source>
</evidence>
<keyword evidence="3" id="KW-0230">DNA invertase</keyword>
<feature type="active site" description="O-(5'-phospho-DNA)-serine intermediate" evidence="6 7">
    <location>
        <position position="9"/>
    </location>
</feature>
<dbReference type="RefSeq" id="WP_130154573.1">
    <property type="nucleotide sequence ID" value="NZ_SCFB01000021.1"/>
</dbReference>
<dbReference type="PANTHER" id="PTHR30461">
    <property type="entry name" value="DNA-INVERTASE FROM LAMBDOID PROPHAGE"/>
    <property type="match status" value="1"/>
</dbReference>
<feature type="domain" description="Resolvase/invertase-type recombinase catalytic" evidence="8">
    <location>
        <begin position="1"/>
        <end position="135"/>
    </location>
</feature>
<dbReference type="PROSITE" id="PS00397">
    <property type="entry name" value="RECOMBINASES_1"/>
    <property type="match status" value="1"/>
</dbReference>
<comment type="caution">
    <text evidence="9">The sequence shown here is derived from an EMBL/GenBank/DDBJ whole genome shotgun (WGS) entry which is preliminary data.</text>
</comment>
<accession>A0A4Q7DGG7</accession>
<name>A0A4Q7DGG7_9PROT</name>
<dbReference type="OrthoDB" id="9800103at2"/>
<evidence type="ECO:0000256" key="3">
    <source>
        <dbReference type="ARBA" id="ARBA00023100"/>
    </source>
</evidence>
<dbReference type="Gene3D" id="1.10.10.60">
    <property type="entry name" value="Homeodomain-like"/>
    <property type="match status" value="1"/>
</dbReference>
<dbReference type="InterPro" id="IPR006120">
    <property type="entry name" value="Resolvase_HTH_dom"/>
</dbReference>
<keyword evidence="4" id="KW-0238">DNA-binding</keyword>
<evidence type="ECO:0000256" key="2">
    <source>
        <dbReference type="ARBA" id="ARBA00022908"/>
    </source>
</evidence>
<dbReference type="InterPro" id="IPR006118">
    <property type="entry name" value="Recombinase_CS"/>
</dbReference>
<keyword evidence="2" id="KW-0229">DNA integration</keyword>
<dbReference type="Gene3D" id="3.40.50.1390">
    <property type="entry name" value="Resolvase, N-terminal catalytic domain"/>
    <property type="match status" value="1"/>
</dbReference>
<dbReference type="AlphaFoldDB" id="A0A4Q7DGG7"/>
<organism evidence="9 10">
    <name type="scientific">Candidatus Finniella inopinata</name>
    <dbReference type="NCBI Taxonomy" id="1696036"/>
    <lineage>
        <taxon>Bacteria</taxon>
        <taxon>Pseudomonadati</taxon>
        <taxon>Pseudomonadota</taxon>
        <taxon>Alphaproteobacteria</taxon>
        <taxon>Holosporales</taxon>
        <taxon>Candidatus Paracaedibacteraceae</taxon>
        <taxon>Candidatus Finniella</taxon>
    </lineage>
</organism>
<dbReference type="InterPro" id="IPR050639">
    <property type="entry name" value="SSR_resolvase"/>
</dbReference>
<dbReference type="SMART" id="SM00857">
    <property type="entry name" value="Resolvase"/>
    <property type="match status" value="1"/>
</dbReference>
<dbReference type="Pfam" id="PF00239">
    <property type="entry name" value="Resolvase"/>
    <property type="match status" value="1"/>
</dbReference>
<dbReference type="SUPFAM" id="SSF53041">
    <property type="entry name" value="Resolvase-like"/>
    <property type="match status" value="1"/>
</dbReference>